<reference evidence="1" key="1">
    <citation type="submission" date="2021-12" db="EMBL/GenBank/DDBJ databases">
        <title>Prjna785345.</title>
        <authorList>
            <person name="Rujirawat T."/>
            <person name="Krajaejun T."/>
        </authorList>
    </citation>
    <scope>NUCLEOTIDE SEQUENCE</scope>
    <source>
        <strain evidence="1">Pi057C3</strain>
    </source>
</reference>
<dbReference type="EMBL" id="JAKCXM010000442">
    <property type="protein sequence ID" value="KAJ0393996.1"/>
    <property type="molecule type" value="Genomic_DNA"/>
</dbReference>
<dbReference type="Proteomes" id="UP001209570">
    <property type="component" value="Unassembled WGS sequence"/>
</dbReference>
<proteinExistence type="predicted"/>
<dbReference type="Gene3D" id="3.80.10.10">
    <property type="entry name" value="Ribonuclease Inhibitor"/>
    <property type="match status" value="1"/>
</dbReference>
<organism evidence="1 2">
    <name type="scientific">Pythium insidiosum</name>
    <name type="common">Pythiosis disease agent</name>
    <dbReference type="NCBI Taxonomy" id="114742"/>
    <lineage>
        <taxon>Eukaryota</taxon>
        <taxon>Sar</taxon>
        <taxon>Stramenopiles</taxon>
        <taxon>Oomycota</taxon>
        <taxon>Peronosporomycetes</taxon>
        <taxon>Pythiales</taxon>
        <taxon>Pythiaceae</taxon>
        <taxon>Pythium</taxon>
    </lineage>
</organism>
<evidence type="ECO:0000313" key="2">
    <source>
        <dbReference type="Proteomes" id="UP001209570"/>
    </source>
</evidence>
<comment type="caution">
    <text evidence="1">The sequence shown here is derived from an EMBL/GenBank/DDBJ whole genome shotgun (WGS) entry which is preliminary data.</text>
</comment>
<evidence type="ECO:0000313" key="1">
    <source>
        <dbReference type="EMBL" id="KAJ0393996.1"/>
    </source>
</evidence>
<keyword evidence="2" id="KW-1185">Reference proteome</keyword>
<dbReference type="InterPro" id="IPR032675">
    <property type="entry name" value="LRR_dom_sf"/>
</dbReference>
<name>A0AAD5LB97_PYTIN</name>
<dbReference type="AlphaFoldDB" id="A0AAD5LB97"/>
<dbReference type="SUPFAM" id="SSF52047">
    <property type="entry name" value="RNI-like"/>
    <property type="match status" value="1"/>
</dbReference>
<gene>
    <name evidence="1" type="ORF">P43SY_009881</name>
</gene>
<protein>
    <submittedName>
        <fullName evidence="1">Uncharacterized protein</fullName>
    </submittedName>
</protein>
<accession>A0AAD5LB97</accession>
<sequence>MRALPLAARAAIRRACAAAGWTNATVEVNHAFGGAVDAIHQGIDMASSCIRPPPVSSSDVEDLGQGCIQRHRAFMDVVALLASTPAFRWQDNQAFWQDVRPTKASHRSRSRVRNVEFWDRDGVVRAPDDPSFVLSFANEPVTPAKLEWVKRLLLHHHSMATHDTVGTDDADLVRTALGDLYTSGLSGSRRRRLRVDVTLEFKSCYLTSDMAEQIVSLLNELAAHHGDDVLSDLPTVEYVVVGLTIDSPVPLSPQVIEALSDLACRHTTHVAIRYLNFGSSFAWMASEQVHRSLETFLRRGLCDPRSKLEALRFESHVTGTRAMIAICSALRYTKTLRYLEIGCTPKVDDTNGSVVWILLLLALQGSLEALALRGMPPFPRDFFTMDDGVIARTAEWTGVIVPAGGIGWIHNDHVQQTRVLRPDATVLPPALHYLVLPTQSLWNRWQLTDFLPFLRRLRGSLHTLIAHGVAWSAADWRELSTSLPRLRRLRAQNCSLDDVSPLLPALEIAPTIRALHDTEETVKLASFIASPACRLRWLMLDGGVRDEHAAETLRDAIRSNTTIELVACLHDASYHEHDFVRALDGQVIGPATLPLQSRLAFLSVVEGAQGRWRLRGVEPDAMRSVLDLAASCITRRVGKTVSL</sequence>